<dbReference type="PANTHER" id="PTHR43201">
    <property type="entry name" value="ACYL-COA SYNTHETASE"/>
    <property type="match status" value="1"/>
</dbReference>
<dbReference type="InterPro" id="IPR025110">
    <property type="entry name" value="AMP-bd_C"/>
</dbReference>
<dbReference type="Gene3D" id="3.30.300.30">
    <property type="match status" value="1"/>
</dbReference>
<gene>
    <name evidence="5" type="ORF">CHR55_06810</name>
</gene>
<dbReference type="Pfam" id="PF13193">
    <property type="entry name" value="AMP-binding_C"/>
    <property type="match status" value="1"/>
</dbReference>
<sequence length="547" mass="58846">MSSVLETSYFPADVSDPIEEQTVGGLLRECAADSPNLIAIREVVPTQSHSLSGAAETDRTWTFAQLLDEAEGCAHYLLSQFDRGDRITVWAPNVPEWMILQYGAALAGMVLVTANPALGAEELAYVLSQSQSRGLFHTGKFRGGDMAAVASEAISISGEEVLAVNFEEWDRQVRGWAGERGALPEVSPDDNAQIQYTSGTTGVPKGALLHHRGLVNNADFVSRRGRFPERGSVVSAMPLFHTAGCGILVLGAAQRRMSIGLIQYFDPTAVLDAAERFHADVVSGVPTMLIAMINDASFASRDFSACSVVVSGGSSVPPELVSTVESAFGAGFSIVYGQTEASPVITQTSPADTPEDKSETVGLALPQVEVKISDVVTGDSVPLGEQGEICARGYLVMTEYFRNPEASADTVDKDGWLHTGDLGTMDERGYVRVTGRLKDMIIRGGENIYPREVESVIFTHPKILDVAVVGVPDEVWGERVVAVIRWKDESDQPTAAELVEFCTERLARHKAPKEWFSAEAFPLTGSGKIQKYRIASLVGEGVYGVVN</sequence>
<dbReference type="SUPFAM" id="SSF56801">
    <property type="entry name" value="Acetyl-CoA synthetase-like"/>
    <property type="match status" value="1"/>
</dbReference>
<dbReference type="InterPro" id="IPR000873">
    <property type="entry name" value="AMP-dep_synth/lig_dom"/>
</dbReference>
<accession>A0A2A5JFU4</accession>
<evidence type="ECO:0000313" key="6">
    <source>
        <dbReference type="Proteomes" id="UP000230886"/>
    </source>
</evidence>
<evidence type="ECO:0000259" key="3">
    <source>
        <dbReference type="Pfam" id="PF00501"/>
    </source>
</evidence>
<feature type="domain" description="AMP-dependent synthetase/ligase" evidence="3">
    <location>
        <begin position="50"/>
        <end position="401"/>
    </location>
</feature>
<dbReference type="EMBL" id="NOVD01000003">
    <property type="protein sequence ID" value="PCK28137.1"/>
    <property type="molecule type" value="Genomic_DNA"/>
</dbReference>
<dbReference type="Proteomes" id="UP000230886">
    <property type="component" value="Unassembled WGS sequence"/>
</dbReference>
<comment type="similarity">
    <text evidence="1">Belongs to the ATP-dependent AMP-binding enzyme family.</text>
</comment>
<dbReference type="GO" id="GO:0006631">
    <property type="term" value="P:fatty acid metabolic process"/>
    <property type="evidence" value="ECO:0007669"/>
    <property type="project" value="TreeGrafter"/>
</dbReference>
<evidence type="ECO:0000259" key="4">
    <source>
        <dbReference type="Pfam" id="PF13193"/>
    </source>
</evidence>
<dbReference type="InterPro" id="IPR042099">
    <property type="entry name" value="ANL_N_sf"/>
</dbReference>
<dbReference type="InterPro" id="IPR020845">
    <property type="entry name" value="AMP-binding_CS"/>
</dbReference>
<dbReference type="AlphaFoldDB" id="A0A2A5JFU4"/>
<feature type="domain" description="AMP-binding enzyme C-terminal" evidence="4">
    <location>
        <begin position="452"/>
        <end position="528"/>
    </location>
</feature>
<dbReference type="GO" id="GO:0031956">
    <property type="term" value="F:medium-chain fatty acid-CoA ligase activity"/>
    <property type="evidence" value="ECO:0007669"/>
    <property type="project" value="TreeGrafter"/>
</dbReference>
<dbReference type="InterPro" id="IPR045851">
    <property type="entry name" value="AMP-bd_C_sf"/>
</dbReference>
<proteinExistence type="inferred from homology"/>
<dbReference type="RefSeq" id="WP_099697172.1">
    <property type="nucleotide sequence ID" value="NZ_NOVD01000003.1"/>
</dbReference>
<name>A0A2A5JFU4_RHOSG</name>
<protein>
    <submittedName>
        <fullName evidence="5">Long-chain fatty acid--CoA ligase</fullName>
    </submittedName>
</protein>
<keyword evidence="2 5" id="KW-0436">Ligase</keyword>
<dbReference type="PANTHER" id="PTHR43201:SF5">
    <property type="entry name" value="MEDIUM-CHAIN ACYL-COA LIGASE ACSF2, MITOCHONDRIAL"/>
    <property type="match status" value="1"/>
</dbReference>
<dbReference type="Gene3D" id="3.40.50.12780">
    <property type="entry name" value="N-terminal domain of ligase-like"/>
    <property type="match status" value="1"/>
</dbReference>
<comment type="caution">
    <text evidence="5">The sequence shown here is derived from an EMBL/GenBank/DDBJ whole genome shotgun (WGS) entry which is preliminary data.</text>
</comment>
<dbReference type="Pfam" id="PF00501">
    <property type="entry name" value="AMP-binding"/>
    <property type="match status" value="1"/>
</dbReference>
<dbReference type="PROSITE" id="PS00455">
    <property type="entry name" value="AMP_BINDING"/>
    <property type="match status" value="1"/>
</dbReference>
<evidence type="ECO:0000256" key="1">
    <source>
        <dbReference type="ARBA" id="ARBA00006432"/>
    </source>
</evidence>
<dbReference type="FunFam" id="3.30.300.30:FF:000008">
    <property type="entry name" value="2,3-dihydroxybenzoate-AMP ligase"/>
    <property type="match status" value="1"/>
</dbReference>
<evidence type="ECO:0000256" key="2">
    <source>
        <dbReference type="ARBA" id="ARBA00022598"/>
    </source>
</evidence>
<evidence type="ECO:0000313" key="5">
    <source>
        <dbReference type="EMBL" id="PCK28137.1"/>
    </source>
</evidence>
<organism evidence="5 6">
    <name type="scientific">Rhodococcus qingshengii</name>
    <dbReference type="NCBI Taxonomy" id="334542"/>
    <lineage>
        <taxon>Bacteria</taxon>
        <taxon>Bacillati</taxon>
        <taxon>Actinomycetota</taxon>
        <taxon>Actinomycetes</taxon>
        <taxon>Mycobacteriales</taxon>
        <taxon>Nocardiaceae</taxon>
        <taxon>Rhodococcus</taxon>
        <taxon>Rhodococcus erythropolis group</taxon>
    </lineage>
</organism>
<reference evidence="5 6" key="1">
    <citation type="submission" date="2017-07" db="EMBL/GenBank/DDBJ databases">
        <title>Draft sequence of Rhodococcus enclensis 23b-28.</title>
        <authorList>
            <person name="Besaury L."/>
            <person name="Sancelme M."/>
            <person name="Amato P."/>
            <person name="Lallement A."/>
            <person name="Delort A.-M."/>
        </authorList>
    </citation>
    <scope>NUCLEOTIDE SEQUENCE [LARGE SCALE GENOMIC DNA]</scope>
    <source>
        <strain evidence="5 6">23b-28</strain>
    </source>
</reference>